<dbReference type="Pfam" id="PF17666">
    <property type="entry name" value="DUF5528"/>
    <property type="match status" value="1"/>
</dbReference>
<feature type="compositionally biased region" description="Basic and acidic residues" evidence="1">
    <location>
        <begin position="285"/>
        <end position="300"/>
    </location>
</feature>
<protein>
    <submittedName>
        <fullName evidence="3">Uncharacterized protein LOC106156427</fullName>
    </submittedName>
</protein>
<feature type="region of interest" description="Disordered" evidence="1">
    <location>
        <begin position="264"/>
        <end position="300"/>
    </location>
</feature>
<dbReference type="Proteomes" id="UP000085678">
    <property type="component" value="Unplaced"/>
</dbReference>
<dbReference type="GeneID" id="106156427"/>
<name>A0A2R2MSL3_LINAN</name>
<dbReference type="PANTHER" id="PTHR35666">
    <property type="entry name" value="SIMILAR TO RIKEN CDNA 4921536K21"/>
    <property type="match status" value="1"/>
</dbReference>
<keyword evidence="2" id="KW-1185">Reference proteome</keyword>
<proteinExistence type="predicted"/>
<organism evidence="2 3">
    <name type="scientific">Lingula anatina</name>
    <name type="common">Brachiopod</name>
    <name type="synonym">Lingula unguis</name>
    <dbReference type="NCBI Taxonomy" id="7574"/>
    <lineage>
        <taxon>Eukaryota</taxon>
        <taxon>Metazoa</taxon>
        <taxon>Spiralia</taxon>
        <taxon>Lophotrochozoa</taxon>
        <taxon>Brachiopoda</taxon>
        <taxon>Linguliformea</taxon>
        <taxon>Lingulata</taxon>
        <taxon>Lingulida</taxon>
        <taxon>Linguloidea</taxon>
        <taxon>Lingulidae</taxon>
        <taxon>Lingula</taxon>
    </lineage>
</organism>
<evidence type="ECO:0000256" key="1">
    <source>
        <dbReference type="SAM" id="MobiDB-lite"/>
    </source>
</evidence>
<gene>
    <name evidence="3" type="primary">LOC106156427</name>
</gene>
<dbReference type="AlphaFoldDB" id="A0A2R2MSL3"/>
<sequence length="300" mass="34862">MEPTNEGEQFTGALAISTDKDMNSPRSLRIQHYLSVRHALPKTKIHRAILSDNAGQDRRLDMTVSHLSSTQKRNRFFHEQNIRTFLNRQKRKQNKWRREDNVRVASMNLPTYTYSEAKERPRGMETVYHNPRYSSTSDHGKIHVPLSPRVQLPRERTEIVLYRDKTVVTKFPTVVDLDPKTMERYEKYRGKDYLVRGVPAQDERFGKLATSLETLPVQEDLTLKAIQFQTQTTRGGVSRHGKIPANWAPQRSVTEPQIKVMMPSMARHQRSNSSRLSYNSGSTHSKIEFTSETRELSRKQ</sequence>
<dbReference type="InterPro" id="IPR038935">
    <property type="entry name" value="C5orf52"/>
</dbReference>
<dbReference type="RefSeq" id="XP_023933251.1">
    <property type="nucleotide sequence ID" value="XM_024077483.1"/>
</dbReference>
<evidence type="ECO:0000313" key="2">
    <source>
        <dbReference type="Proteomes" id="UP000085678"/>
    </source>
</evidence>
<dbReference type="KEGG" id="lak:106156427"/>
<evidence type="ECO:0000313" key="3">
    <source>
        <dbReference type="RefSeq" id="XP_023933251.1"/>
    </source>
</evidence>
<dbReference type="PANTHER" id="PTHR35666:SF1">
    <property type="entry name" value="SIMILAR TO RIKEN CDNA 4921536K21"/>
    <property type="match status" value="1"/>
</dbReference>
<feature type="compositionally biased region" description="Low complexity" evidence="1">
    <location>
        <begin position="271"/>
        <end position="282"/>
    </location>
</feature>
<dbReference type="InParanoid" id="A0A2R2MSL3"/>
<accession>A0A2R2MSL3</accession>
<reference evidence="3" key="1">
    <citation type="submission" date="2025-08" db="UniProtKB">
        <authorList>
            <consortium name="RefSeq"/>
        </authorList>
    </citation>
    <scope>IDENTIFICATION</scope>
    <source>
        <tissue evidence="3">Gonads</tissue>
    </source>
</reference>
<dbReference type="OrthoDB" id="6122799at2759"/>